<evidence type="ECO:0000256" key="1">
    <source>
        <dbReference type="ARBA" id="ARBA00004251"/>
    </source>
</evidence>
<dbReference type="InterPro" id="IPR013783">
    <property type="entry name" value="Ig-like_fold"/>
</dbReference>
<dbReference type="InterPro" id="IPR003599">
    <property type="entry name" value="Ig_sub"/>
</dbReference>
<dbReference type="GO" id="GO:0006955">
    <property type="term" value="P:immune response"/>
    <property type="evidence" value="ECO:0007669"/>
    <property type="project" value="TreeGrafter"/>
</dbReference>
<keyword evidence="14" id="KW-1185">Reference proteome</keyword>
<feature type="domain" description="Ig-like" evidence="12">
    <location>
        <begin position="231"/>
        <end position="315"/>
    </location>
</feature>
<dbReference type="PANTHER" id="PTHR25466">
    <property type="entry name" value="T-LYMPHOCYTE ACTIVATION ANTIGEN"/>
    <property type="match status" value="1"/>
</dbReference>
<sequence length="452" mass="50681">MISACEVDPSVVQTDVRTRIRAVGDNVRLDCSNTQDGQQMVWKRNTAASGDETLFAGQQPLRRESHINLLYSSNYSLTLDPITADDEGVYNCIMCSQTVASYQLRVITALPVLRIQHGGTNVTGPVLVEKEEAVQLDCIVFGAIEEPTIVWSVRNATITEYTEATVKSSNQFGEGLFDFRKRLTYSIKEDTDLSCSSPENSPIYISVKIPSEEEEITITDFISTAQPKALPELRIQHEGANVTDEIVVAKETRVHLDCVVFRATEEPTIVWYIENTNIEEHTGQINQSPNIFVEGTLDFRKPLTYLIKDDTEFICSSIGNRRIILVTTFGATPPPILPITGKSLTYETPLIAAVCLTALIISAVCLIVYLKRCRETRRSTTVKKKRCQEMPFKSLNFKFYGDSVNFKLVAANFVLTDLAPFFFGKSWIRPVEGIEKAKYNKARRIKSLTMVC</sequence>
<evidence type="ECO:0000256" key="6">
    <source>
        <dbReference type="ARBA" id="ARBA00023136"/>
    </source>
</evidence>
<dbReference type="EMBL" id="JAIZAY010000004">
    <property type="protein sequence ID" value="KAJ8042668.1"/>
    <property type="molecule type" value="Genomic_DNA"/>
</dbReference>
<dbReference type="InterPro" id="IPR051713">
    <property type="entry name" value="T-cell_Activation_Regulation"/>
</dbReference>
<keyword evidence="9" id="KW-0325">Glycoprotein</keyword>
<keyword evidence="3 11" id="KW-0812">Transmembrane</keyword>
<accession>A0A9Q1CDE3</accession>
<comment type="subcellular location">
    <subcellularLocation>
        <location evidence="1">Cell membrane</location>
        <topology evidence="1">Single-pass type I membrane protein</topology>
    </subcellularLocation>
</comment>
<keyword evidence="6 11" id="KW-0472">Membrane</keyword>
<dbReference type="Gene3D" id="2.60.40.10">
    <property type="entry name" value="Immunoglobulins"/>
    <property type="match status" value="1"/>
</dbReference>
<name>A0A9Q1CDE3_HOLLE</name>
<evidence type="ECO:0000259" key="12">
    <source>
        <dbReference type="PROSITE" id="PS50835"/>
    </source>
</evidence>
<keyword evidence="5 11" id="KW-1133">Transmembrane helix</keyword>
<keyword evidence="8" id="KW-0675">Receptor</keyword>
<keyword evidence="10" id="KW-0393">Immunoglobulin domain</keyword>
<keyword evidence="2" id="KW-1003">Cell membrane</keyword>
<dbReference type="OrthoDB" id="10031887at2759"/>
<gene>
    <name evidence="13" type="ORF">HOLleu_09485</name>
</gene>
<evidence type="ECO:0000256" key="5">
    <source>
        <dbReference type="ARBA" id="ARBA00022989"/>
    </source>
</evidence>
<evidence type="ECO:0000256" key="4">
    <source>
        <dbReference type="ARBA" id="ARBA00022729"/>
    </source>
</evidence>
<dbReference type="AlphaFoldDB" id="A0A9Q1CDE3"/>
<dbReference type="InterPro" id="IPR013106">
    <property type="entry name" value="Ig_V-set"/>
</dbReference>
<dbReference type="InterPro" id="IPR007110">
    <property type="entry name" value="Ig-like_dom"/>
</dbReference>
<dbReference type="SUPFAM" id="SSF48726">
    <property type="entry name" value="Immunoglobulin"/>
    <property type="match status" value="1"/>
</dbReference>
<evidence type="ECO:0000256" key="11">
    <source>
        <dbReference type="SAM" id="Phobius"/>
    </source>
</evidence>
<evidence type="ECO:0000256" key="10">
    <source>
        <dbReference type="ARBA" id="ARBA00023319"/>
    </source>
</evidence>
<dbReference type="Proteomes" id="UP001152320">
    <property type="component" value="Chromosome 4"/>
</dbReference>
<protein>
    <recommendedName>
        <fullName evidence="12">Ig-like domain-containing protein</fullName>
    </recommendedName>
</protein>
<evidence type="ECO:0000313" key="14">
    <source>
        <dbReference type="Proteomes" id="UP001152320"/>
    </source>
</evidence>
<dbReference type="GO" id="GO:0009897">
    <property type="term" value="C:external side of plasma membrane"/>
    <property type="evidence" value="ECO:0007669"/>
    <property type="project" value="TreeGrafter"/>
</dbReference>
<evidence type="ECO:0000313" key="13">
    <source>
        <dbReference type="EMBL" id="KAJ8042668.1"/>
    </source>
</evidence>
<keyword evidence="4" id="KW-0732">Signal</keyword>
<evidence type="ECO:0000256" key="2">
    <source>
        <dbReference type="ARBA" id="ARBA00022475"/>
    </source>
</evidence>
<evidence type="ECO:0000256" key="3">
    <source>
        <dbReference type="ARBA" id="ARBA00022692"/>
    </source>
</evidence>
<dbReference type="GO" id="GO:0071222">
    <property type="term" value="P:cellular response to lipopolysaccharide"/>
    <property type="evidence" value="ECO:0007669"/>
    <property type="project" value="TreeGrafter"/>
</dbReference>
<dbReference type="PANTHER" id="PTHR25466:SF11">
    <property type="entry name" value="GALECTIN 17-RELATED"/>
    <property type="match status" value="1"/>
</dbReference>
<evidence type="ECO:0000256" key="8">
    <source>
        <dbReference type="ARBA" id="ARBA00023170"/>
    </source>
</evidence>
<evidence type="ECO:0000256" key="7">
    <source>
        <dbReference type="ARBA" id="ARBA00023157"/>
    </source>
</evidence>
<feature type="transmembrane region" description="Helical" evidence="11">
    <location>
        <begin position="350"/>
        <end position="370"/>
    </location>
</feature>
<feature type="domain" description="Ig-like" evidence="12">
    <location>
        <begin position="9"/>
        <end position="108"/>
    </location>
</feature>
<reference evidence="13" key="1">
    <citation type="submission" date="2021-10" db="EMBL/GenBank/DDBJ databases">
        <title>Tropical sea cucumber genome reveals ecological adaptation and Cuvierian tubules defense mechanism.</title>
        <authorList>
            <person name="Chen T."/>
        </authorList>
    </citation>
    <scope>NUCLEOTIDE SEQUENCE</scope>
    <source>
        <strain evidence="13">Nanhai2018</strain>
        <tissue evidence="13">Muscle</tissue>
    </source>
</reference>
<proteinExistence type="predicted"/>
<keyword evidence="7" id="KW-1015">Disulfide bond</keyword>
<dbReference type="Pfam" id="PF07686">
    <property type="entry name" value="V-set"/>
    <property type="match status" value="1"/>
</dbReference>
<comment type="caution">
    <text evidence="13">The sequence shown here is derived from an EMBL/GenBank/DDBJ whole genome shotgun (WGS) entry which is preliminary data.</text>
</comment>
<evidence type="ECO:0000256" key="9">
    <source>
        <dbReference type="ARBA" id="ARBA00023180"/>
    </source>
</evidence>
<organism evidence="13 14">
    <name type="scientific">Holothuria leucospilota</name>
    <name type="common">Black long sea cucumber</name>
    <name type="synonym">Mertensiothuria leucospilota</name>
    <dbReference type="NCBI Taxonomy" id="206669"/>
    <lineage>
        <taxon>Eukaryota</taxon>
        <taxon>Metazoa</taxon>
        <taxon>Echinodermata</taxon>
        <taxon>Eleutherozoa</taxon>
        <taxon>Echinozoa</taxon>
        <taxon>Holothuroidea</taxon>
        <taxon>Aspidochirotacea</taxon>
        <taxon>Aspidochirotida</taxon>
        <taxon>Holothuriidae</taxon>
        <taxon>Holothuria</taxon>
    </lineage>
</organism>
<feature type="domain" description="Ig-like" evidence="12">
    <location>
        <begin position="111"/>
        <end position="217"/>
    </location>
</feature>
<dbReference type="InterPro" id="IPR036179">
    <property type="entry name" value="Ig-like_dom_sf"/>
</dbReference>
<dbReference type="GO" id="GO:0007166">
    <property type="term" value="P:cell surface receptor signaling pathway"/>
    <property type="evidence" value="ECO:0007669"/>
    <property type="project" value="TreeGrafter"/>
</dbReference>
<dbReference type="PROSITE" id="PS50835">
    <property type="entry name" value="IG_LIKE"/>
    <property type="match status" value="3"/>
</dbReference>
<dbReference type="SMART" id="SM00409">
    <property type="entry name" value="IG"/>
    <property type="match status" value="1"/>
</dbReference>